<evidence type="ECO:0000256" key="7">
    <source>
        <dbReference type="ARBA" id="ARBA00023136"/>
    </source>
</evidence>
<dbReference type="InterPro" id="IPR045069">
    <property type="entry name" value="MATE_euk"/>
</dbReference>
<dbReference type="Proteomes" id="UP000439903">
    <property type="component" value="Unassembled WGS sequence"/>
</dbReference>
<feature type="transmembrane region" description="Helical" evidence="8">
    <location>
        <begin position="244"/>
        <end position="261"/>
    </location>
</feature>
<dbReference type="PIRSF" id="PIRSF006603">
    <property type="entry name" value="DinF"/>
    <property type="match status" value="1"/>
</dbReference>
<dbReference type="EMBL" id="WTPW01000112">
    <property type="protein sequence ID" value="KAF0546341.1"/>
    <property type="molecule type" value="Genomic_DNA"/>
</dbReference>
<dbReference type="InterPro" id="IPR048279">
    <property type="entry name" value="MdtK-like"/>
</dbReference>
<feature type="transmembrane region" description="Helical" evidence="8">
    <location>
        <begin position="170"/>
        <end position="192"/>
    </location>
</feature>
<feature type="transmembrane region" description="Helical" evidence="8">
    <location>
        <begin position="198"/>
        <end position="223"/>
    </location>
</feature>
<keyword evidence="6 8" id="KW-1133">Transmembrane helix</keyword>
<dbReference type="Pfam" id="PF01554">
    <property type="entry name" value="MatE"/>
    <property type="match status" value="2"/>
</dbReference>
<feature type="transmembrane region" description="Helical" evidence="8">
    <location>
        <begin position="21"/>
        <end position="43"/>
    </location>
</feature>
<accession>A0A8H4AYZ9</accession>
<evidence type="ECO:0000256" key="5">
    <source>
        <dbReference type="ARBA" id="ARBA00022692"/>
    </source>
</evidence>
<dbReference type="GO" id="GO:0015297">
    <property type="term" value="F:antiporter activity"/>
    <property type="evidence" value="ECO:0007669"/>
    <property type="project" value="InterPro"/>
</dbReference>
<comment type="subcellular location">
    <subcellularLocation>
        <location evidence="1">Cell membrane</location>
        <topology evidence="1">Multi-pass membrane protein</topology>
    </subcellularLocation>
</comment>
<evidence type="ECO:0000256" key="6">
    <source>
        <dbReference type="ARBA" id="ARBA00022989"/>
    </source>
</evidence>
<comment type="similarity">
    <text evidence="2">Belongs to the multi antimicrobial extrusion (MATE) (TC 2.A.66.1) family.</text>
</comment>
<feature type="transmembrane region" description="Helical" evidence="8">
    <location>
        <begin position="362"/>
        <end position="380"/>
    </location>
</feature>
<feature type="transmembrane region" description="Helical" evidence="8">
    <location>
        <begin position="392"/>
        <end position="416"/>
    </location>
</feature>
<evidence type="ECO:0000256" key="4">
    <source>
        <dbReference type="ARBA" id="ARBA00022475"/>
    </source>
</evidence>
<gene>
    <name evidence="9" type="ORF">F8M41_001444</name>
</gene>
<sequence length="475" mass="52873">MDVDDELLLHKDLNEWSERKYIIWKAIPISLSYLLQNILPFISVFALGHLGQTELAIATLSIMCYNFTFVALIYGAATALDTLCSQAYTSGDVKMVGIFLQRAIIIQLLGFIPIACIWWESEQILILMGQSPAISSKTCLYLRYLLIGAPAFLLFENLRRYLQAQGIMKASTYVLIISCIIAICLNFLLVLYQPLSLGFIGAPIATSITNWLMFSLLVIYTKFINGYQAWGGWSRVAFYGWKQIFTLAIPGILMVCSELWTSEFISFLTGYLGELPLASQGILSVIVTLLYQSPFGLSVSASNRVGNLLGAGLVEKAKMTSKLTMQLAIILALFEATILIVFKNYWGYIFISEDDVVKHTASVIPMISIFEISDGLNVVGQGILRGQGRQNIGALINAPGYVVLGLPVSILTAFTLRYGLLGLWFGSTASSVIVCIILLIILWRTDWQQQLEECKKRMKEGKDKLEFMISDVPDF</sequence>
<evidence type="ECO:0000256" key="8">
    <source>
        <dbReference type="SAM" id="Phobius"/>
    </source>
</evidence>
<dbReference type="GO" id="GO:0005886">
    <property type="term" value="C:plasma membrane"/>
    <property type="evidence" value="ECO:0007669"/>
    <property type="project" value="UniProtKB-SubCell"/>
</dbReference>
<feature type="transmembrane region" description="Helical" evidence="8">
    <location>
        <begin position="422"/>
        <end position="443"/>
    </location>
</feature>
<evidence type="ECO:0000313" key="9">
    <source>
        <dbReference type="EMBL" id="KAF0546341.1"/>
    </source>
</evidence>
<keyword evidence="4" id="KW-1003">Cell membrane</keyword>
<feature type="transmembrane region" description="Helical" evidence="8">
    <location>
        <begin position="98"/>
        <end position="120"/>
    </location>
</feature>
<feature type="transmembrane region" description="Helical" evidence="8">
    <location>
        <begin position="55"/>
        <end position="77"/>
    </location>
</feature>
<feature type="transmembrane region" description="Helical" evidence="8">
    <location>
        <begin position="140"/>
        <end position="158"/>
    </location>
</feature>
<dbReference type="OrthoDB" id="2126698at2759"/>
<dbReference type="AlphaFoldDB" id="A0A8H4AYZ9"/>
<organism evidence="9 10">
    <name type="scientific">Gigaspora margarita</name>
    <dbReference type="NCBI Taxonomy" id="4874"/>
    <lineage>
        <taxon>Eukaryota</taxon>
        <taxon>Fungi</taxon>
        <taxon>Fungi incertae sedis</taxon>
        <taxon>Mucoromycota</taxon>
        <taxon>Glomeromycotina</taxon>
        <taxon>Glomeromycetes</taxon>
        <taxon>Diversisporales</taxon>
        <taxon>Gigasporaceae</taxon>
        <taxon>Gigaspora</taxon>
    </lineage>
</organism>
<reference evidence="9 10" key="1">
    <citation type="journal article" date="2019" name="Environ. Microbiol.">
        <title>At the nexus of three kingdoms: the genome of the mycorrhizal fungus Gigaspora margarita provides insights into plant, endobacterial and fungal interactions.</title>
        <authorList>
            <person name="Venice F."/>
            <person name="Ghignone S."/>
            <person name="Salvioli di Fossalunga A."/>
            <person name="Amselem J."/>
            <person name="Novero M."/>
            <person name="Xianan X."/>
            <person name="Sedzielewska Toro K."/>
            <person name="Morin E."/>
            <person name="Lipzen A."/>
            <person name="Grigoriev I.V."/>
            <person name="Henrissat B."/>
            <person name="Martin F.M."/>
            <person name="Bonfante P."/>
        </authorList>
    </citation>
    <scope>NUCLEOTIDE SEQUENCE [LARGE SCALE GENOMIC DNA]</scope>
    <source>
        <strain evidence="9 10">BEG34</strain>
    </source>
</reference>
<evidence type="ECO:0000256" key="2">
    <source>
        <dbReference type="ARBA" id="ARBA00010199"/>
    </source>
</evidence>
<keyword evidence="5 8" id="KW-0812">Transmembrane</keyword>
<evidence type="ECO:0000256" key="3">
    <source>
        <dbReference type="ARBA" id="ARBA00022448"/>
    </source>
</evidence>
<keyword evidence="3" id="KW-0813">Transport</keyword>
<comment type="caution">
    <text evidence="9">The sequence shown here is derived from an EMBL/GenBank/DDBJ whole genome shotgun (WGS) entry which is preliminary data.</text>
</comment>
<feature type="transmembrane region" description="Helical" evidence="8">
    <location>
        <begin position="281"/>
        <end position="302"/>
    </location>
</feature>
<dbReference type="GO" id="GO:1990961">
    <property type="term" value="P:xenobiotic detoxification by transmembrane export across the plasma membrane"/>
    <property type="evidence" value="ECO:0007669"/>
    <property type="project" value="InterPro"/>
</dbReference>
<protein>
    <submittedName>
        <fullName evidence="9">MATE efflux family protein</fullName>
    </submittedName>
</protein>
<dbReference type="CDD" id="cd13132">
    <property type="entry name" value="MATE_eukaryotic"/>
    <property type="match status" value="1"/>
</dbReference>
<keyword evidence="10" id="KW-1185">Reference proteome</keyword>
<dbReference type="NCBIfam" id="TIGR00797">
    <property type="entry name" value="matE"/>
    <property type="match status" value="1"/>
</dbReference>
<dbReference type="PANTHER" id="PTHR11206">
    <property type="entry name" value="MULTIDRUG RESISTANCE PROTEIN"/>
    <property type="match status" value="1"/>
</dbReference>
<proteinExistence type="inferred from homology"/>
<evidence type="ECO:0000256" key="1">
    <source>
        <dbReference type="ARBA" id="ARBA00004651"/>
    </source>
</evidence>
<feature type="transmembrane region" description="Helical" evidence="8">
    <location>
        <begin position="323"/>
        <end position="342"/>
    </location>
</feature>
<keyword evidence="7 8" id="KW-0472">Membrane</keyword>
<dbReference type="InterPro" id="IPR002528">
    <property type="entry name" value="MATE_fam"/>
</dbReference>
<name>A0A8H4AYZ9_GIGMA</name>
<dbReference type="GO" id="GO:0042910">
    <property type="term" value="F:xenobiotic transmembrane transporter activity"/>
    <property type="evidence" value="ECO:0007669"/>
    <property type="project" value="InterPro"/>
</dbReference>
<evidence type="ECO:0000313" key="10">
    <source>
        <dbReference type="Proteomes" id="UP000439903"/>
    </source>
</evidence>